<name>D7VJ98_SPHSI</name>
<dbReference type="STRING" id="525373.HMPREF0766_11067"/>
<protein>
    <submittedName>
        <fullName evidence="1">Uncharacterized protein</fullName>
    </submittedName>
</protein>
<evidence type="ECO:0000313" key="2">
    <source>
        <dbReference type="Proteomes" id="UP000006258"/>
    </source>
</evidence>
<accession>D7VJ98</accession>
<proteinExistence type="predicted"/>
<dbReference type="AlphaFoldDB" id="D7VJ98"/>
<reference evidence="1" key="1">
    <citation type="submission" date="2010-07" db="EMBL/GenBank/DDBJ databases">
        <authorList>
            <person name="Muzny D."/>
            <person name="Qin X."/>
            <person name="Buhay C."/>
            <person name="Dugan-Rocha S."/>
            <person name="Ding Y."/>
            <person name="Chen G."/>
            <person name="Hawes A."/>
            <person name="Holder M."/>
            <person name="Jhangiani S."/>
            <person name="Johnson A."/>
            <person name="Khan Z."/>
            <person name="Li Z."/>
            <person name="Liu W."/>
            <person name="Liu X."/>
            <person name="Perez L."/>
            <person name="Shen H."/>
            <person name="Wang Q."/>
            <person name="Watt J."/>
            <person name="Xi L."/>
            <person name="Xin Y."/>
            <person name="Zhou J."/>
            <person name="Deng J."/>
            <person name="Jiang H."/>
            <person name="Liu Y."/>
            <person name="Qu J."/>
            <person name="Song X.-Z."/>
            <person name="Zhang L."/>
            <person name="Villasana D."/>
            <person name="Johnson A."/>
            <person name="Liu J."/>
            <person name="Liyanage D."/>
            <person name="Lorensuhewa L."/>
            <person name="Robinson T."/>
            <person name="Song A."/>
            <person name="Song B.-B."/>
            <person name="Dinh H."/>
            <person name="Thornton R."/>
            <person name="Coyle M."/>
            <person name="Francisco L."/>
            <person name="Jackson L."/>
            <person name="Javaid M."/>
            <person name="Korchina V."/>
            <person name="Kovar C."/>
            <person name="Mata R."/>
            <person name="Mathew T."/>
            <person name="Ngo R."/>
            <person name="Nguyen L."/>
            <person name="Nguyen N."/>
            <person name="Okwuonu G."/>
            <person name="Ongeri F."/>
            <person name="Pham C."/>
            <person name="Simmons D."/>
            <person name="Wilczek-Boney K."/>
            <person name="Hale W."/>
            <person name="Jakkamsetti A."/>
            <person name="Pham P."/>
            <person name="Ruth R."/>
            <person name="San Lucas F."/>
            <person name="Warren J."/>
            <person name="Zhang J."/>
            <person name="Zhao Z."/>
            <person name="Zhou C."/>
            <person name="Zhu D."/>
            <person name="Lee S."/>
            <person name="Bess C."/>
            <person name="Blankenburg K."/>
            <person name="Forbes L."/>
            <person name="Fu Q."/>
            <person name="Gubbala S."/>
            <person name="Hirani K."/>
            <person name="Jayaseelan J.C."/>
            <person name="Lara F."/>
            <person name="Munidasa M."/>
            <person name="Palculict T."/>
            <person name="Patil S."/>
            <person name="Pu L.-L."/>
            <person name="Saada N."/>
            <person name="Tang L."/>
            <person name="Weissenberger G."/>
            <person name="Zhu Y."/>
            <person name="Hemphill L."/>
            <person name="Shang Y."/>
            <person name="Youmans B."/>
            <person name="Ayvaz T."/>
            <person name="Ross M."/>
            <person name="Santibanez J."/>
            <person name="Aqrawi P."/>
            <person name="Gross S."/>
            <person name="Joshi V."/>
            <person name="Fowler G."/>
            <person name="Nazareth L."/>
            <person name="Reid J."/>
            <person name="Worley K."/>
            <person name="Petrosino J."/>
            <person name="Highlander S."/>
            <person name="Gibbs R."/>
        </authorList>
    </citation>
    <scope>NUCLEOTIDE SEQUENCE [LARGE SCALE GENOMIC DNA]</scope>
    <source>
        <strain evidence="1">ATCC 33861</strain>
    </source>
</reference>
<dbReference type="Proteomes" id="UP000006258">
    <property type="component" value="Unassembled WGS sequence"/>
</dbReference>
<dbReference type="EMBL" id="ACHA02000004">
    <property type="protein sequence ID" value="EFK58951.1"/>
    <property type="molecule type" value="Genomic_DNA"/>
</dbReference>
<keyword evidence="2" id="KW-1185">Reference proteome</keyword>
<comment type="caution">
    <text evidence="1">The sequence shown here is derived from an EMBL/GenBank/DDBJ whole genome shotgun (WGS) entry which is preliminary data.</text>
</comment>
<sequence>MYMIFESQQIVYSLEDNWDELVSITFVNAENYLSLSSLAYEDEIGIEINDQTNCISALKSGFKYEFAETSIHFTIENPIIQNNVPDLKFVVNFSTKDADKLKSAVNALVGK</sequence>
<gene>
    <name evidence="1" type="ORF">HMPREF0766_11067</name>
</gene>
<organism evidence="1 2">
    <name type="scientific">Sphingobacterium spiritivorum ATCC 33861</name>
    <dbReference type="NCBI Taxonomy" id="525373"/>
    <lineage>
        <taxon>Bacteria</taxon>
        <taxon>Pseudomonadati</taxon>
        <taxon>Bacteroidota</taxon>
        <taxon>Sphingobacteriia</taxon>
        <taxon>Sphingobacteriales</taxon>
        <taxon>Sphingobacteriaceae</taxon>
        <taxon>Sphingobacterium</taxon>
    </lineage>
</organism>
<dbReference type="HOGENOM" id="CLU_2156751_0_0_10"/>
<evidence type="ECO:0000313" key="1">
    <source>
        <dbReference type="EMBL" id="EFK58951.1"/>
    </source>
</evidence>